<feature type="region of interest" description="Disordered" evidence="1">
    <location>
        <begin position="1"/>
        <end position="126"/>
    </location>
</feature>
<proteinExistence type="predicted"/>
<dbReference type="PANTHER" id="PTHR37540:SF5">
    <property type="entry name" value="TRANSCRIPTION FACTOR DOMAIN-CONTAINING PROTEIN"/>
    <property type="match status" value="1"/>
</dbReference>
<dbReference type="EMBL" id="ML976984">
    <property type="protein sequence ID" value="KAF1959576.1"/>
    <property type="molecule type" value="Genomic_DNA"/>
</dbReference>
<dbReference type="PANTHER" id="PTHR37540">
    <property type="entry name" value="TRANSCRIPTION FACTOR (ACR-2), PUTATIVE-RELATED-RELATED"/>
    <property type="match status" value="1"/>
</dbReference>
<dbReference type="OrthoDB" id="5386330at2759"/>
<dbReference type="Pfam" id="PF11951">
    <property type="entry name" value="Fungal_trans_2"/>
    <property type="match status" value="1"/>
</dbReference>
<reference evidence="2" key="1">
    <citation type="journal article" date="2020" name="Stud. Mycol.">
        <title>101 Dothideomycetes genomes: a test case for predicting lifestyles and emergence of pathogens.</title>
        <authorList>
            <person name="Haridas S."/>
            <person name="Albert R."/>
            <person name="Binder M."/>
            <person name="Bloem J."/>
            <person name="Labutti K."/>
            <person name="Salamov A."/>
            <person name="Andreopoulos B."/>
            <person name="Baker S."/>
            <person name="Barry K."/>
            <person name="Bills G."/>
            <person name="Bluhm B."/>
            <person name="Cannon C."/>
            <person name="Castanera R."/>
            <person name="Culley D."/>
            <person name="Daum C."/>
            <person name="Ezra D."/>
            <person name="Gonzalez J."/>
            <person name="Henrissat B."/>
            <person name="Kuo A."/>
            <person name="Liang C."/>
            <person name="Lipzen A."/>
            <person name="Lutzoni F."/>
            <person name="Magnuson J."/>
            <person name="Mondo S."/>
            <person name="Nolan M."/>
            <person name="Ohm R."/>
            <person name="Pangilinan J."/>
            <person name="Park H.-J."/>
            <person name="Ramirez L."/>
            <person name="Alfaro M."/>
            <person name="Sun H."/>
            <person name="Tritt A."/>
            <person name="Yoshinaga Y."/>
            <person name="Zwiers L.-H."/>
            <person name="Turgeon B."/>
            <person name="Goodwin S."/>
            <person name="Spatafora J."/>
            <person name="Crous P."/>
            <person name="Grigoriev I."/>
        </authorList>
    </citation>
    <scope>NUCLEOTIDE SEQUENCE</scope>
    <source>
        <strain evidence="2">CBS 675.92</strain>
    </source>
</reference>
<dbReference type="InterPro" id="IPR021858">
    <property type="entry name" value="Fun_TF"/>
</dbReference>
<evidence type="ECO:0000256" key="1">
    <source>
        <dbReference type="SAM" id="MobiDB-lite"/>
    </source>
</evidence>
<evidence type="ECO:0008006" key="4">
    <source>
        <dbReference type="Google" id="ProtNLM"/>
    </source>
</evidence>
<organism evidence="2 3">
    <name type="scientific">Byssothecium circinans</name>
    <dbReference type="NCBI Taxonomy" id="147558"/>
    <lineage>
        <taxon>Eukaryota</taxon>
        <taxon>Fungi</taxon>
        <taxon>Dikarya</taxon>
        <taxon>Ascomycota</taxon>
        <taxon>Pezizomycotina</taxon>
        <taxon>Dothideomycetes</taxon>
        <taxon>Pleosporomycetidae</taxon>
        <taxon>Pleosporales</taxon>
        <taxon>Massarineae</taxon>
        <taxon>Massarinaceae</taxon>
        <taxon>Byssothecium</taxon>
    </lineage>
</organism>
<gene>
    <name evidence="2" type="ORF">CC80DRAFT_590790</name>
</gene>
<accession>A0A6A5U9N8</accession>
<feature type="compositionally biased region" description="Polar residues" evidence="1">
    <location>
        <begin position="19"/>
        <end position="34"/>
    </location>
</feature>
<name>A0A6A5U9N8_9PLEO</name>
<feature type="compositionally biased region" description="Polar residues" evidence="1">
    <location>
        <begin position="72"/>
        <end position="85"/>
    </location>
</feature>
<keyword evidence="3" id="KW-1185">Reference proteome</keyword>
<dbReference type="Proteomes" id="UP000800035">
    <property type="component" value="Unassembled WGS sequence"/>
</dbReference>
<feature type="compositionally biased region" description="Polar residues" evidence="1">
    <location>
        <begin position="100"/>
        <end position="123"/>
    </location>
</feature>
<evidence type="ECO:0000313" key="2">
    <source>
        <dbReference type="EMBL" id="KAF1959576.1"/>
    </source>
</evidence>
<sequence>MDSNGSQDSGRGRGRRSAKQPTQFMFIDSTSQGVNAKPDKAVRSFVMKSARSKKPWSTRQKSPKTETEQDADSPSVQNPSPSITHSGAGDISPAGLGSRSDVSLSPTGLSTQSRGSPTYNRSPSLFPHRKYSQPYVSSQGIVCNISQCTGQFCGLPHGTQSALATQHAFSIKFAETFDCLPVRTDEKIRGYINNFVNAFAGALVPIDRRQSSQRYTTKWVSDAIQSPSGAPFIYAMLTSIALTSQTSARDIFEYKTNAISSINAQLQDPVARVDDNNIAAVLMLLSLEEMKTAGPETQPESDWSKEQLKMHLTGLKTMIQQRGGLAALSGNQCLQTFLLMHSVAHAVSTFERPYAALLDGNGHPPPYDLPSYRSRPSSTRTLKLFQSLNPNSVLLEIIGDTIVFIGDLNEWLDNPRETLNPFEFQKNMSLLIYRFFDWYKLGEEDPDLERNPVDQSICLALIIFLIASQEPRNYSIMVQVAAQKLKTSLAKCLFSWGKATDLLVWTLTIGALATQGTEHFAFFKENCRYAYANQGVNEMTTTHEMLDRMRKCLWIGSTPSSSSSSSSSRAEDLQNLDDEARKLWALMGYTQEEVFDSIEEGVMGLDRIKTEDVVGGLTGDRFYNPNRKKSESR</sequence>
<evidence type="ECO:0000313" key="3">
    <source>
        <dbReference type="Proteomes" id="UP000800035"/>
    </source>
</evidence>
<dbReference type="AlphaFoldDB" id="A0A6A5U9N8"/>
<protein>
    <recommendedName>
        <fullName evidence="4">Transcription factor domain-containing protein</fullName>
    </recommendedName>
</protein>